<gene>
    <name evidence="5" type="ORF">SEMRO_1032_G233580.1</name>
</gene>
<dbReference type="InterPro" id="IPR019002">
    <property type="entry name" value="Ribosome_biogenesis_Nop16"/>
</dbReference>
<evidence type="ECO:0000313" key="6">
    <source>
        <dbReference type="Proteomes" id="UP001153069"/>
    </source>
</evidence>
<reference evidence="5" key="1">
    <citation type="submission" date="2020-06" db="EMBL/GenBank/DDBJ databases">
        <authorList>
            <consortium name="Plant Systems Biology data submission"/>
        </authorList>
    </citation>
    <scope>NUCLEOTIDE SEQUENCE</scope>
    <source>
        <strain evidence="5">D6</strain>
    </source>
</reference>
<sequence>MVKHGRSKKRRSGRIGRVKLKNKNFKRWDPNPNIKDATVQKLWDTTKTPTQNLAQMGLNVSFNNIHNNNNNSTSTSTTTTTPNMIELFDVPTIISNETKRLPLQPDEQEYILRGITKYGTHNYKALFRDVKLNVLQHTQQKLETMGTRFLALQPEQIRLATTQTIPKTILDQMAHGTEIQQQIMQQQQEQE</sequence>
<comment type="subcellular location">
    <subcellularLocation>
        <location evidence="1">Nucleus</location>
        <location evidence="1">Nucleolus</location>
    </subcellularLocation>
</comment>
<dbReference type="Pfam" id="PF09420">
    <property type="entry name" value="Nop16"/>
    <property type="match status" value="1"/>
</dbReference>
<dbReference type="PANTHER" id="PTHR13243">
    <property type="entry name" value="HSPC111 PROTEIN-RELATED"/>
    <property type="match status" value="1"/>
</dbReference>
<dbReference type="OrthoDB" id="285729at2759"/>
<dbReference type="PANTHER" id="PTHR13243:SF1">
    <property type="entry name" value="NUCLEOLAR PROTEIN 16"/>
    <property type="match status" value="1"/>
</dbReference>
<accession>A0A9N8HR03</accession>
<evidence type="ECO:0000256" key="4">
    <source>
        <dbReference type="ARBA" id="ARBA00023242"/>
    </source>
</evidence>
<evidence type="ECO:0000256" key="1">
    <source>
        <dbReference type="ARBA" id="ARBA00004604"/>
    </source>
</evidence>
<dbReference type="Proteomes" id="UP001153069">
    <property type="component" value="Unassembled WGS sequence"/>
</dbReference>
<name>A0A9N8HR03_9STRA</name>
<protein>
    <recommendedName>
        <fullName evidence="3">Nucleolar protein 16</fullName>
    </recommendedName>
</protein>
<dbReference type="EMBL" id="CAICTM010001030">
    <property type="protein sequence ID" value="CAB9519628.1"/>
    <property type="molecule type" value="Genomic_DNA"/>
</dbReference>
<dbReference type="AlphaFoldDB" id="A0A9N8HR03"/>
<evidence type="ECO:0000313" key="5">
    <source>
        <dbReference type="EMBL" id="CAB9519628.1"/>
    </source>
</evidence>
<evidence type="ECO:0000256" key="3">
    <source>
        <dbReference type="ARBA" id="ARBA00015522"/>
    </source>
</evidence>
<comment type="similarity">
    <text evidence="2">Belongs to the NOP16 family.</text>
</comment>
<proteinExistence type="inferred from homology"/>
<evidence type="ECO:0000256" key="2">
    <source>
        <dbReference type="ARBA" id="ARBA00008479"/>
    </source>
</evidence>
<keyword evidence="4" id="KW-0539">Nucleus</keyword>
<comment type="caution">
    <text evidence="5">The sequence shown here is derived from an EMBL/GenBank/DDBJ whole genome shotgun (WGS) entry which is preliminary data.</text>
</comment>
<dbReference type="GO" id="GO:0042273">
    <property type="term" value="P:ribosomal large subunit biogenesis"/>
    <property type="evidence" value="ECO:0007669"/>
    <property type="project" value="TreeGrafter"/>
</dbReference>
<organism evidence="5 6">
    <name type="scientific">Seminavis robusta</name>
    <dbReference type="NCBI Taxonomy" id="568900"/>
    <lineage>
        <taxon>Eukaryota</taxon>
        <taxon>Sar</taxon>
        <taxon>Stramenopiles</taxon>
        <taxon>Ochrophyta</taxon>
        <taxon>Bacillariophyta</taxon>
        <taxon>Bacillariophyceae</taxon>
        <taxon>Bacillariophycidae</taxon>
        <taxon>Naviculales</taxon>
        <taxon>Naviculaceae</taxon>
        <taxon>Seminavis</taxon>
    </lineage>
</organism>
<keyword evidence="6" id="KW-1185">Reference proteome</keyword>
<dbReference type="GO" id="GO:0005730">
    <property type="term" value="C:nucleolus"/>
    <property type="evidence" value="ECO:0007669"/>
    <property type="project" value="UniProtKB-SubCell"/>
</dbReference>